<evidence type="ECO:0000313" key="2">
    <source>
        <dbReference type="EMBL" id="KAF5849352.1"/>
    </source>
</evidence>
<feature type="compositionally biased region" description="Basic and acidic residues" evidence="1">
    <location>
        <begin position="346"/>
        <end position="359"/>
    </location>
</feature>
<gene>
    <name evidence="2" type="ORF">GGP41_006278</name>
</gene>
<dbReference type="EMBL" id="WNKQ01000009">
    <property type="protein sequence ID" value="KAF5849352.1"/>
    <property type="molecule type" value="Genomic_DNA"/>
</dbReference>
<reference evidence="2" key="1">
    <citation type="submission" date="2019-11" db="EMBL/GenBank/DDBJ databases">
        <title>Bipolaris sorokiniana Genome sequencing.</title>
        <authorList>
            <person name="Wang H."/>
        </authorList>
    </citation>
    <scope>NUCLEOTIDE SEQUENCE</scope>
</reference>
<evidence type="ECO:0000313" key="3">
    <source>
        <dbReference type="Proteomes" id="UP000624244"/>
    </source>
</evidence>
<feature type="region of interest" description="Disordered" evidence="1">
    <location>
        <begin position="338"/>
        <end position="365"/>
    </location>
</feature>
<sequence>MPRSVSESATHLGDVKLIKREDSELKEGEIGHSSPSVLVNDFDRISVAPGGSALHTQLQLASYEYETLKQRYRKLSTRHEELSKLCSAYRDVICGFSTGEEQAASIKQLRAEAGRRGMRAKALEADVLKPIIREAGGLQALVSQMQSIRSLIERVGGLPELEELVSDVNLFRIGLDEVGSLQGLYSLIAEVKNLREQQLAFRETKARIDGPDGLAVKAAKYDRHVQAFSAVQATEEHTAPARTATINPARATLIASVPLDMDPYRDLYEAPRVGKPRNKTGSNNIPLGPARVHGRTASQIDEQPSLKREPLENMEEIISKRPRVDLERFSTQIKRSMPSFHIQKPSYDRHKQPPEHEVPRSQSKPTVKLNDLCSTEVQSPCAKNQQSGVSPLLAVAAESINLPKSMIVDRYPIALWTGDADPHAPERPGQMKKSGDIPGKLGKFLASELSKYITGAVGQLFDTMPPNRDTCILRYILDSHRSSGQPQARKACPLCSSTWVRHHRPCALLLEVDGIRTVVFMPLPGRPGEHTHWTEKNHWVKGTE</sequence>
<protein>
    <submittedName>
        <fullName evidence="2">Uncharacterized protein</fullName>
    </submittedName>
</protein>
<accession>A0A8H5ZHI4</accession>
<evidence type="ECO:0000256" key="1">
    <source>
        <dbReference type="SAM" id="MobiDB-lite"/>
    </source>
</evidence>
<name>A0A8H5ZHI4_COCSA</name>
<dbReference type="AlphaFoldDB" id="A0A8H5ZHI4"/>
<proteinExistence type="predicted"/>
<feature type="region of interest" description="Disordered" evidence="1">
    <location>
        <begin position="271"/>
        <end position="301"/>
    </location>
</feature>
<comment type="caution">
    <text evidence="2">The sequence shown here is derived from an EMBL/GenBank/DDBJ whole genome shotgun (WGS) entry which is preliminary data.</text>
</comment>
<dbReference type="Proteomes" id="UP000624244">
    <property type="component" value="Unassembled WGS sequence"/>
</dbReference>
<organism evidence="2 3">
    <name type="scientific">Cochliobolus sativus</name>
    <name type="common">Common root rot and spot blotch fungus</name>
    <name type="synonym">Bipolaris sorokiniana</name>
    <dbReference type="NCBI Taxonomy" id="45130"/>
    <lineage>
        <taxon>Eukaryota</taxon>
        <taxon>Fungi</taxon>
        <taxon>Dikarya</taxon>
        <taxon>Ascomycota</taxon>
        <taxon>Pezizomycotina</taxon>
        <taxon>Dothideomycetes</taxon>
        <taxon>Pleosporomycetidae</taxon>
        <taxon>Pleosporales</taxon>
        <taxon>Pleosporineae</taxon>
        <taxon>Pleosporaceae</taxon>
        <taxon>Bipolaris</taxon>
    </lineage>
</organism>